<keyword evidence="12" id="KW-1185">Reference proteome</keyword>
<evidence type="ECO:0000256" key="2">
    <source>
        <dbReference type="ARBA" id="ARBA00022448"/>
    </source>
</evidence>
<evidence type="ECO:0000313" key="12">
    <source>
        <dbReference type="Proteomes" id="UP001642540"/>
    </source>
</evidence>
<dbReference type="PIRSF" id="PIRSF023381">
    <property type="entry name" value="MannP-dilichol_defect-1p"/>
    <property type="match status" value="1"/>
</dbReference>
<keyword evidence="5 8" id="KW-1133">Transmembrane helix</keyword>
<comment type="similarity">
    <text evidence="7 8">Belongs to the MPDU1 (TC 2.A.43.3) family.</text>
</comment>
<evidence type="ECO:0000256" key="1">
    <source>
        <dbReference type="ARBA" id="ARBA00004141"/>
    </source>
</evidence>
<name>A0ABP1RFP0_9HEXA</name>
<dbReference type="Pfam" id="PF04193">
    <property type="entry name" value="PQ-loop"/>
    <property type="match status" value="2"/>
</dbReference>
<protein>
    <recommendedName>
        <fullName evidence="8">Mannose-P-dolichol utilization defect 1 protein homolog</fullName>
    </recommendedName>
</protein>
<organism evidence="11 12">
    <name type="scientific">Orchesella dallaii</name>
    <dbReference type="NCBI Taxonomy" id="48710"/>
    <lineage>
        <taxon>Eukaryota</taxon>
        <taxon>Metazoa</taxon>
        <taxon>Ecdysozoa</taxon>
        <taxon>Arthropoda</taxon>
        <taxon>Hexapoda</taxon>
        <taxon>Collembola</taxon>
        <taxon>Entomobryomorpha</taxon>
        <taxon>Entomobryoidea</taxon>
        <taxon>Orchesellidae</taxon>
        <taxon>Orchesellinae</taxon>
        <taxon>Orchesella</taxon>
    </lineage>
</organism>
<accession>A0ABP1RFP0</accession>
<evidence type="ECO:0000256" key="6">
    <source>
        <dbReference type="ARBA" id="ARBA00023136"/>
    </source>
</evidence>
<dbReference type="PANTHER" id="PTHR12226:SF2">
    <property type="entry name" value="MANNOSE-P-DOLICHOL UTILIZATION DEFECT 1 PROTEIN"/>
    <property type="match status" value="1"/>
</dbReference>
<evidence type="ECO:0000256" key="4">
    <source>
        <dbReference type="ARBA" id="ARBA00022737"/>
    </source>
</evidence>
<gene>
    <name evidence="11" type="ORF">ODALV1_LOCUS21774</name>
</gene>
<feature type="transmembrane region" description="Helical" evidence="10">
    <location>
        <begin position="234"/>
        <end position="255"/>
    </location>
</feature>
<evidence type="ECO:0000256" key="5">
    <source>
        <dbReference type="ARBA" id="ARBA00022989"/>
    </source>
</evidence>
<feature type="transmembrane region" description="Helical" evidence="10">
    <location>
        <begin position="203"/>
        <end position="222"/>
    </location>
</feature>
<keyword evidence="4" id="KW-0677">Repeat</keyword>
<evidence type="ECO:0000256" key="3">
    <source>
        <dbReference type="ARBA" id="ARBA00022692"/>
    </source>
</evidence>
<evidence type="ECO:0000256" key="10">
    <source>
        <dbReference type="SAM" id="Phobius"/>
    </source>
</evidence>
<comment type="subcellular location">
    <subcellularLocation>
        <location evidence="1 8">Membrane</location>
        <topology evidence="1 8">Multi-pass membrane protein</topology>
    </subcellularLocation>
</comment>
<feature type="transmembrane region" description="Helical" evidence="10">
    <location>
        <begin position="93"/>
        <end position="113"/>
    </location>
</feature>
<feature type="transmembrane region" description="Helical" evidence="10">
    <location>
        <begin position="148"/>
        <end position="168"/>
    </location>
</feature>
<keyword evidence="6 8" id="KW-0472">Membrane</keyword>
<evidence type="ECO:0000256" key="8">
    <source>
        <dbReference type="PIRNR" id="PIRNR023381"/>
    </source>
</evidence>
<dbReference type="InterPro" id="IPR006603">
    <property type="entry name" value="PQ-loop_rpt"/>
</dbReference>
<dbReference type="EMBL" id="CAXLJM020000072">
    <property type="protein sequence ID" value="CAL8127303.1"/>
    <property type="molecule type" value="Genomic_DNA"/>
</dbReference>
<feature type="region of interest" description="Disordered" evidence="9">
    <location>
        <begin position="261"/>
        <end position="291"/>
    </location>
</feature>
<dbReference type="Gene3D" id="1.20.1280.290">
    <property type="match status" value="2"/>
</dbReference>
<dbReference type="SMART" id="SM00679">
    <property type="entry name" value="CTNS"/>
    <property type="match status" value="2"/>
</dbReference>
<keyword evidence="2" id="KW-0813">Transport</keyword>
<comment type="caution">
    <text evidence="11">The sequence shown here is derived from an EMBL/GenBank/DDBJ whole genome shotgun (WGS) entry which is preliminary data.</text>
</comment>
<dbReference type="InterPro" id="IPR016817">
    <property type="entry name" value="MannP-dilichol_defect-1"/>
</dbReference>
<feature type="transmembrane region" description="Helical" evidence="10">
    <location>
        <begin position="119"/>
        <end position="141"/>
    </location>
</feature>
<keyword evidence="3 8" id="KW-0812">Transmembrane</keyword>
<reference evidence="11 12" key="1">
    <citation type="submission" date="2024-08" db="EMBL/GenBank/DDBJ databases">
        <authorList>
            <person name="Cucini C."/>
            <person name="Frati F."/>
        </authorList>
    </citation>
    <scope>NUCLEOTIDE SEQUENCE [LARGE SCALE GENOMIC DNA]</scope>
</reference>
<dbReference type="Proteomes" id="UP001642540">
    <property type="component" value="Unassembled WGS sequence"/>
</dbReference>
<sequence length="291" mass="30737">MSGAGGSEKIDPAVSAVEGLGIDPVYIEYARQLLNPLMAEGCFDKFLNLDFGDEKCVKYTLSKGLGVAIIAGSLLVKVPQIVKILRAKSATGITLLSVVMELFAITSTMSYSYVSGFPFSAWGEACFLGVQTAIVAVLVLLFNYGSGLLGLSFLVAYGASVYALVSGLTPLDTLWSMQAANVPIIITSKLLQAYTNFKNKSTGQLSAITIMMLLFGSAARIFTSIQETGDQIIIINYAAATFVNALIASQIVYYWNSAGKKRAPPKAAGKGGKGKGSANSPKKGSPKKKKN</sequence>
<evidence type="ECO:0000256" key="7">
    <source>
        <dbReference type="ARBA" id="ARBA00038475"/>
    </source>
</evidence>
<proteinExistence type="inferred from homology"/>
<dbReference type="PANTHER" id="PTHR12226">
    <property type="entry name" value="MANNOSE-P-DOLICHOL UTILIZATION DEFECT 1 LEC35 -RELATED"/>
    <property type="match status" value="1"/>
</dbReference>
<evidence type="ECO:0000313" key="11">
    <source>
        <dbReference type="EMBL" id="CAL8127303.1"/>
    </source>
</evidence>
<evidence type="ECO:0000256" key="9">
    <source>
        <dbReference type="SAM" id="MobiDB-lite"/>
    </source>
</evidence>